<evidence type="ECO:0000259" key="7">
    <source>
        <dbReference type="PROSITE" id="PS51526"/>
    </source>
</evidence>
<evidence type="ECO:0000256" key="4">
    <source>
        <dbReference type="ARBA" id="ARBA00023242"/>
    </source>
</evidence>
<keyword evidence="3" id="KW-0804">Transcription</keyword>
<dbReference type="FunFam" id="1.10.150.60:FF:000021">
    <property type="entry name" value="Chromatin structure-remodeling complex subunit rsc9"/>
    <property type="match status" value="1"/>
</dbReference>
<keyword evidence="2" id="KW-0805">Transcription regulation</keyword>
<protein>
    <submittedName>
        <fullName evidence="8">Chromatin structure-remodeling complex protein rsc9</fullName>
    </submittedName>
</protein>
<dbReference type="PROSITE" id="PS51011">
    <property type="entry name" value="ARID"/>
    <property type="match status" value="1"/>
</dbReference>
<evidence type="ECO:0000313" key="9">
    <source>
        <dbReference type="Proteomes" id="UP001320245"/>
    </source>
</evidence>
<accession>A0AAN9U7B9</accession>
<reference evidence="8 9" key="1">
    <citation type="journal article" date="2023" name="PLoS ONE">
        <title>Cytospora paraplurivora sp. nov. isolated from orchards with fruit tree decline syndrome in Ontario, Canada.</title>
        <authorList>
            <person name="Ilyukhin E."/>
            <person name="Nguyen H.D.T."/>
            <person name="Castle A.J."/>
            <person name="Ellouze W."/>
        </authorList>
    </citation>
    <scope>NUCLEOTIDE SEQUENCE [LARGE SCALE GENOMIC DNA]</scope>
    <source>
        <strain evidence="8 9">FDS-564</strain>
    </source>
</reference>
<dbReference type="SUPFAM" id="SSF48371">
    <property type="entry name" value="ARM repeat"/>
    <property type="match status" value="1"/>
</dbReference>
<dbReference type="PANTHER" id="PTHR22970:SF14">
    <property type="entry name" value="AT-RICH INTERACTIVE DOMAIN-CONTAINING PROTEIN 2"/>
    <property type="match status" value="1"/>
</dbReference>
<keyword evidence="1" id="KW-0156">Chromatin regulator</keyword>
<dbReference type="GO" id="GO:0003677">
    <property type="term" value="F:DNA binding"/>
    <property type="evidence" value="ECO:0007669"/>
    <property type="project" value="InterPro"/>
</dbReference>
<keyword evidence="4" id="KW-0539">Nucleus</keyword>
<dbReference type="PANTHER" id="PTHR22970">
    <property type="entry name" value="AT-RICH INTERACTIVE DOMAIN-CONTAINING PROTEIN 2"/>
    <property type="match status" value="1"/>
</dbReference>
<feature type="compositionally biased region" description="Low complexity" evidence="5">
    <location>
        <begin position="739"/>
        <end position="751"/>
    </location>
</feature>
<dbReference type="Pfam" id="PF01388">
    <property type="entry name" value="ARID"/>
    <property type="match status" value="1"/>
</dbReference>
<name>A0AAN9U7B9_9PEZI</name>
<dbReference type="Gene3D" id="1.10.150.60">
    <property type="entry name" value="ARID DNA-binding domain"/>
    <property type="match status" value="1"/>
</dbReference>
<dbReference type="InterPro" id="IPR016024">
    <property type="entry name" value="ARM-type_fold"/>
</dbReference>
<dbReference type="InterPro" id="IPR001606">
    <property type="entry name" value="ARID_dom"/>
</dbReference>
<feature type="region of interest" description="Disordered" evidence="5">
    <location>
        <begin position="726"/>
        <end position="760"/>
    </location>
</feature>
<evidence type="ECO:0000256" key="3">
    <source>
        <dbReference type="ARBA" id="ARBA00023163"/>
    </source>
</evidence>
<feature type="domain" description="RFX-type winged-helix" evidence="7">
    <location>
        <begin position="540"/>
        <end position="621"/>
    </location>
</feature>
<dbReference type="CDD" id="cd16100">
    <property type="entry name" value="ARID"/>
    <property type="match status" value="1"/>
</dbReference>
<dbReference type="GO" id="GO:0006325">
    <property type="term" value="P:chromatin organization"/>
    <property type="evidence" value="ECO:0007669"/>
    <property type="project" value="UniProtKB-KW"/>
</dbReference>
<keyword evidence="9" id="KW-1185">Reference proteome</keyword>
<dbReference type="InterPro" id="IPR036431">
    <property type="entry name" value="ARID_dom_sf"/>
</dbReference>
<organism evidence="8 9">
    <name type="scientific">Cytospora paraplurivora</name>
    <dbReference type="NCBI Taxonomy" id="2898453"/>
    <lineage>
        <taxon>Eukaryota</taxon>
        <taxon>Fungi</taxon>
        <taxon>Dikarya</taxon>
        <taxon>Ascomycota</taxon>
        <taxon>Pezizomycotina</taxon>
        <taxon>Sordariomycetes</taxon>
        <taxon>Sordariomycetidae</taxon>
        <taxon>Diaporthales</taxon>
        <taxon>Cytosporaceae</taxon>
        <taxon>Cytospora</taxon>
    </lineage>
</organism>
<evidence type="ECO:0000313" key="8">
    <source>
        <dbReference type="EMBL" id="KAK7742288.1"/>
    </source>
</evidence>
<dbReference type="EMBL" id="JAJSPL020000015">
    <property type="protein sequence ID" value="KAK7742288.1"/>
    <property type="molecule type" value="Genomic_DNA"/>
</dbReference>
<evidence type="ECO:0000256" key="1">
    <source>
        <dbReference type="ARBA" id="ARBA00022853"/>
    </source>
</evidence>
<sequence length="870" mass="97972">MAPTDRVPEHFIDRTPEYEDFIAKLREFHTNRGTRFDPEPKINATHVDLYKLFNCVVEHGGYDKVSEKKLTWREILSKLGIYSHNPAAASFTLKTLYYKNLAAYEIRTVYNKTPPPPEILEDLSARGSGILTRTLEGFTPKNRRSSTAQNSPQPSGDDGTPARDSKPEDTPSSGRAARGLRQAPPQRVIFQPDTGPTRLPAQTSPFDGPNIYARCLYALRSGIPKEQAFALHHLLKISFERGDRYKFEGFPGLAEGLVEVALKVGNLFWDVNFRISYDPELDGEDIEELDGINGTADILERIEQLSRRSTQDHIQPAEFADQMVMVTEATLAIRNMLMLPENSKTMSEFPALKDLLCIILHLPQGENSVELKHIALDIAEQLTPCLVLDPDDPLYRTLLAQLKSVDRGQILTSLRALGRISMTLDETNKLGDVPLDILESIIDWLMLNDDELLDACLDFLYQYTAVVSNIETLLKFRSSKPDKPESLVKQLVRLLSHGGKRVVREFIIEPEARIPYSEEVAPLPQDLQERLLAMEEPERCYMWLRCLFEEDADASITQIAIWTAYQSSFSSRLSQMGKTMISPADFIRNVNHVWTSAGAQIIKGPNGANQKFIIKGIRARTRPVDPDDEGREYFRCLWTLPIGPGQKYQKCNNFFANAERMYEHILATHICVKPDEEGKYPNKEVEDRCLWAGCHKFAAGDKVPLGTLMAHVKTHLVAVQQNFAPGPAATHQTNGISDAASNGSGPSPSANPHKKAKRSHVVPAKLMALTYEETMTVRDERDPHGPPQPAGTPFSAVLVLRNIARNVVKTEAQEELLEEQERQQVDPKARGWNERLFRAVLPRLHEIMSENRVLAQPISTLLELIEYDFA</sequence>
<feature type="region of interest" description="Disordered" evidence="5">
    <location>
        <begin position="134"/>
        <end position="205"/>
    </location>
</feature>
<comment type="caution">
    <text evidence="8">The sequence shown here is derived from an EMBL/GenBank/DDBJ whole genome shotgun (WGS) entry which is preliminary data.</text>
</comment>
<dbReference type="SMART" id="SM00501">
    <property type="entry name" value="BRIGHT"/>
    <property type="match status" value="1"/>
</dbReference>
<dbReference type="GO" id="GO:0016586">
    <property type="term" value="C:RSC-type complex"/>
    <property type="evidence" value="ECO:0007669"/>
    <property type="project" value="TreeGrafter"/>
</dbReference>
<dbReference type="InterPro" id="IPR003150">
    <property type="entry name" value="DNA-bd_RFX"/>
</dbReference>
<dbReference type="Proteomes" id="UP001320245">
    <property type="component" value="Unassembled WGS sequence"/>
</dbReference>
<gene>
    <name evidence="8" type="primary">RSC9</name>
    <name evidence="8" type="ORF">SLS53_004431</name>
</gene>
<evidence type="ECO:0000256" key="5">
    <source>
        <dbReference type="SAM" id="MobiDB-lite"/>
    </source>
</evidence>
<feature type="domain" description="ARID" evidence="6">
    <location>
        <begin position="15"/>
        <end position="109"/>
    </location>
</feature>
<dbReference type="GO" id="GO:0006355">
    <property type="term" value="P:regulation of DNA-templated transcription"/>
    <property type="evidence" value="ECO:0007669"/>
    <property type="project" value="InterPro"/>
</dbReference>
<evidence type="ECO:0000259" key="6">
    <source>
        <dbReference type="PROSITE" id="PS51011"/>
    </source>
</evidence>
<proteinExistence type="predicted"/>
<feature type="compositionally biased region" description="Basic and acidic residues" evidence="5">
    <location>
        <begin position="160"/>
        <end position="169"/>
    </location>
</feature>
<dbReference type="SUPFAM" id="SSF46774">
    <property type="entry name" value="ARID-like"/>
    <property type="match status" value="1"/>
</dbReference>
<dbReference type="PROSITE" id="PS51526">
    <property type="entry name" value="RFX_DBD"/>
    <property type="match status" value="1"/>
</dbReference>
<feature type="compositionally biased region" description="Polar residues" evidence="5">
    <location>
        <begin position="145"/>
        <end position="154"/>
    </location>
</feature>
<dbReference type="AlphaFoldDB" id="A0AAN9U7B9"/>
<dbReference type="InterPro" id="IPR052406">
    <property type="entry name" value="Chromatin_Remodeling_Comp"/>
</dbReference>
<dbReference type="SMART" id="SM01014">
    <property type="entry name" value="ARID"/>
    <property type="match status" value="1"/>
</dbReference>
<evidence type="ECO:0000256" key="2">
    <source>
        <dbReference type="ARBA" id="ARBA00023015"/>
    </source>
</evidence>